<sequence length="179" mass="20455">MSAETDKKVCFRISQEAHERAVAKVKKSGTTISALAKLFVLRIAEEDSSAEFYLNKNNERLRFSLSTEEKEAIAQQAQLNDWSMSRECRFRIISSLSASSKLLPDEIKKIRGLRAAIDMVGRNIRHMMFQSKKLEVNDAGFLKEIETLNSYMAMAIKKIDDLQEVTVDRWGFNRKGMKG</sequence>
<evidence type="ECO:0000313" key="1">
    <source>
        <dbReference type="EMBL" id="RMR11221.1"/>
    </source>
</evidence>
<dbReference type="AlphaFoldDB" id="A0A3M4S8K6"/>
<protein>
    <submittedName>
        <fullName evidence="1">Uncharacterized protein</fullName>
    </submittedName>
</protein>
<dbReference type="RefSeq" id="WP_122310980.1">
    <property type="nucleotide sequence ID" value="NZ_RBRS01000376.1"/>
</dbReference>
<gene>
    <name evidence="1" type="ORF">ALP90_200239</name>
</gene>
<comment type="caution">
    <text evidence="1">The sequence shown here is derived from an EMBL/GenBank/DDBJ whole genome shotgun (WGS) entry which is preliminary data.</text>
</comment>
<proteinExistence type="predicted"/>
<dbReference type="Proteomes" id="UP000271097">
    <property type="component" value="Unassembled WGS sequence"/>
</dbReference>
<dbReference type="EMBL" id="RBRS01000376">
    <property type="protein sequence ID" value="RMR11221.1"/>
    <property type="molecule type" value="Genomic_DNA"/>
</dbReference>
<evidence type="ECO:0000313" key="2">
    <source>
        <dbReference type="Proteomes" id="UP000271097"/>
    </source>
</evidence>
<dbReference type="InterPro" id="IPR048235">
    <property type="entry name" value="DDP1-like"/>
</dbReference>
<reference evidence="1 2" key="1">
    <citation type="submission" date="2018-08" db="EMBL/GenBank/DDBJ databases">
        <title>Recombination of ecologically and evolutionarily significant loci maintains genetic cohesion in the Pseudomonas syringae species complex.</title>
        <authorList>
            <person name="Dillon M."/>
            <person name="Thakur S."/>
            <person name="Almeida R.N.D."/>
            <person name="Weir B.S."/>
            <person name="Guttman D.S."/>
        </authorList>
    </citation>
    <scope>NUCLEOTIDE SEQUENCE [LARGE SCALE GENOMIC DNA]</scope>
    <source>
        <strain evidence="1 2">ICMP 5931</strain>
    </source>
</reference>
<name>A0A3M4S8K6_PSEA0</name>
<dbReference type="NCBIfam" id="NF041451">
    <property type="entry name" value="DDP1"/>
    <property type="match status" value="1"/>
</dbReference>
<accession>A0A3M4S8K6</accession>
<organism evidence="1 2">
    <name type="scientific">Pseudomonas amygdali pv. ulmi</name>
    <dbReference type="NCBI Taxonomy" id="251720"/>
    <lineage>
        <taxon>Bacteria</taxon>
        <taxon>Pseudomonadati</taxon>
        <taxon>Pseudomonadota</taxon>
        <taxon>Gammaproteobacteria</taxon>
        <taxon>Pseudomonadales</taxon>
        <taxon>Pseudomonadaceae</taxon>
        <taxon>Pseudomonas</taxon>
        <taxon>Pseudomonas amygdali</taxon>
    </lineage>
</organism>